<reference evidence="3" key="1">
    <citation type="journal article" date="2017" name="Plant Biotechnol. J.">
        <title>A comprehensive draft genome sequence for lupin (Lupinus angustifolius), an emerging health food: insights into plant-microbe interactions and legume evolution.</title>
        <authorList>
            <person name="Hane J.K."/>
            <person name="Ming Y."/>
            <person name="Kamphuis L.G."/>
            <person name="Nelson M.N."/>
            <person name="Garg G."/>
            <person name="Atkins C.A."/>
            <person name="Bayer P.E."/>
            <person name="Bravo A."/>
            <person name="Bringans S."/>
            <person name="Cannon S."/>
            <person name="Edwards D."/>
            <person name="Foley R."/>
            <person name="Gao L.L."/>
            <person name="Harrison M.J."/>
            <person name="Huang W."/>
            <person name="Hurgobin B."/>
            <person name="Li S."/>
            <person name="Liu C.W."/>
            <person name="McGrath A."/>
            <person name="Morahan G."/>
            <person name="Murray J."/>
            <person name="Weller J."/>
            <person name="Jian J."/>
            <person name="Singh K.B."/>
        </authorList>
    </citation>
    <scope>NUCLEOTIDE SEQUENCE [LARGE SCALE GENOMIC DNA]</scope>
    <source>
        <tissue evidence="3">Whole plant</tissue>
    </source>
</reference>
<keyword evidence="2" id="KW-0472">Membrane</keyword>
<feature type="compositionally biased region" description="Low complexity" evidence="1">
    <location>
        <begin position="979"/>
        <end position="993"/>
    </location>
</feature>
<feature type="transmembrane region" description="Helical" evidence="2">
    <location>
        <begin position="838"/>
        <end position="858"/>
    </location>
</feature>
<sequence>MPSFHKSSSLGRSANPNSRSSELSDPMRRSFTGNPFSKPSSLVSNSRTFAPTTPSNTPTGSQIRNSVGGREVPGSFFSDHDENKENGKDQFLKASKAQSSAASSKSAKNFMSPTISAASKVAMSPKKKVLVERNEPSATSVPTTAEAKSPIIRKVTFAESLHCSNLKSENGVEQKMFVTSSSDGLPTEEMHFATSFSCEELSDEAAIFDMNSPFNSKNDTEFSFQTVANEPDCVILDPSFKLSPTPIPPPPPVSSTISTLAPPHADPLSPPYDPKTNYLSPRPQFLHYKPKPQMFDSFSDTEATEDTQSEEGSQKSEEVSSDEVIKAEAGISEQSPVRTSLAEETVEARDVPKPHSFMKSKTFIALLFLFSAVAIMSLSITNSSVMDHTVFQDFYKVYKSSDLPENAKANFDKFSQFAKAKIDVSGQYFHTWYTKSLSSVSEVISNVRGVHHLDCLQYYNLTVFQDFYKVYELSDLSGYAKANFDQFSLFTKAKFDQFSLFAKAKFDVSARYFYTWYTKSLSSISKVISNVREVHHLGHLEYSNLTVLQDSNVFDQEHNFGPGKMDIVEIEFPGLNNEETDTALESEDYKSEFDQRDVRVTTAIIASVPELEESLEGGQLVTMIESDQTLQETDTALESEDCKSEFDQRDVGVTTAAIIASVPELEESLEGGQLVNMIESDQTLQVAEESELNHSSEVVIMDVDGQPSLDAKAADIHSEVIMIGNLAKTAQVCDVVDKYNNVAHDDQPGLQLDIAKVHTAEARDNKDIEFAEAEGVNAHKYSDVGLKDQPGLDSDVAEIQMEDSDIELTEAEGESASIETTLEDNEQRLQTAELSPHLMLYLLLSGGTILIAGAAFKWSRKVISKKTKVTNSVAKPVFAKAAFYVSSLPTPKEDQSFLDKPSLRNGPTEIDLHEELHTSEMSSIQKNSHKQKVVKGPTEIDLHEELHTSETSSIQKNSHKQKVVKELNEVNIVDKKPTSSSSSEDSISPSYGSFTTYNKIKIKRGHGEEETITPVRRSSRVRSKVTSVL</sequence>
<feature type="region of interest" description="Disordered" evidence="1">
    <location>
        <begin position="245"/>
        <end position="283"/>
    </location>
</feature>
<feature type="region of interest" description="Disordered" evidence="1">
    <location>
        <begin position="1"/>
        <end position="110"/>
    </location>
</feature>
<feature type="region of interest" description="Disordered" evidence="1">
    <location>
        <begin position="974"/>
        <end position="1029"/>
    </location>
</feature>
<organism evidence="3 4">
    <name type="scientific">Lupinus angustifolius</name>
    <name type="common">Narrow-leaved blue lupine</name>
    <dbReference type="NCBI Taxonomy" id="3871"/>
    <lineage>
        <taxon>Eukaryota</taxon>
        <taxon>Viridiplantae</taxon>
        <taxon>Streptophyta</taxon>
        <taxon>Embryophyta</taxon>
        <taxon>Tracheophyta</taxon>
        <taxon>Spermatophyta</taxon>
        <taxon>Magnoliopsida</taxon>
        <taxon>eudicotyledons</taxon>
        <taxon>Gunneridae</taxon>
        <taxon>Pentapetalae</taxon>
        <taxon>rosids</taxon>
        <taxon>fabids</taxon>
        <taxon>Fabales</taxon>
        <taxon>Fabaceae</taxon>
        <taxon>Papilionoideae</taxon>
        <taxon>50 kb inversion clade</taxon>
        <taxon>genistoids sensu lato</taxon>
        <taxon>core genistoids</taxon>
        <taxon>Genisteae</taxon>
        <taxon>Lupinus</taxon>
    </lineage>
</organism>
<feature type="compositionally biased region" description="Low complexity" evidence="1">
    <location>
        <begin position="93"/>
        <end position="108"/>
    </location>
</feature>
<dbReference type="Proteomes" id="UP000188354">
    <property type="component" value="Chromosome LG04"/>
</dbReference>
<feature type="compositionally biased region" description="Polar residues" evidence="1">
    <location>
        <begin position="1"/>
        <end position="23"/>
    </location>
</feature>
<keyword evidence="2" id="KW-0812">Transmembrane</keyword>
<gene>
    <name evidence="3" type="ORF">TanjilG_09347</name>
</gene>
<keyword evidence="2" id="KW-1133">Transmembrane helix</keyword>
<feature type="compositionally biased region" description="Pro residues" evidence="1">
    <location>
        <begin position="264"/>
        <end position="273"/>
    </location>
</feature>
<feature type="compositionally biased region" description="Basic and acidic residues" evidence="1">
    <location>
        <begin position="78"/>
        <end position="91"/>
    </location>
</feature>
<keyword evidence="4" id="KW-1185">Reference proteome</keyword>
<dbReference type="PANTHER" id="PTHR34775:SF4">
    <property type="entry name" value="TRANSMEMBRANE PROTEIN"/>
    <property type="match status" value="1"/>
</dbReference>
<dbReference type="EMBL" id="CM007364">
    <property type="protein sequence ID" value="OIW13996.1"/>
    <property type="molecule type" value="Genomic_DNA"/>
</dbReference>
<protein>
    <submittedName>
        <fullName evidence="3">Uncharacterized protein</fullName>
    </submittedName>
</protein>
<feature type="region of interest" description="Disordered" evidence="1">
    <location>
        <begin position="296"/>
        <end position="348"/>
    </location>
</feature>
<feature type="compositionally biased region" description="Polar residues" evidence="1">
    <location>
        <begin position="31"/>
        <end position="65"/>
    </location>
</feature>
<evidence type="ECO:0000313" key="4">
    <source>
        <dbReference type="Proteomes" id="UP000188354"/>
    </source>
</evidence>
<proteinExistence type="predicted"/>
<dbReference type="Gramene" id="OIW13996">
    <property type="protein sequence ID" value="OIW13996"/>
    <property type="gene ID" value="TanjilG_09347"/>
</dbReference>
<dbReference type="PANTHER" id="PTHR34775">
    <property type="entry name" value="TRANSMEMBRANE PROTEIN"/>
    <property type="match status" value="1"/>
</dbReference>
<evidence type="ECO:0000256" key="2">
    <source>
        <dbReference type="SAM" id="Phobius"/>
    </source>
</evidence>
<dbReference type="AlphaFoldDB" id="A0A4P1RM84"/>
<evidence type="ECO:0000256" key="1">
    <source>
        <dbReference type="SAM" id="MobiDB-lite"/>
    </source>
</evidence>
<name>A0A4P1RM84_LUPAN</name>
<accession>A0A4P1RM84</accession>
<feature type="compositionally biased region" description="Basic and acidic residues" evidence="1">
    <location>
        <begin position="312"/>
        <end position="326"/>
    </location>
</feature>
<evidence type="ECO:0000313" key="3">
    <source>
        <dbReference type="EMBL" id="OIW13996.1"/>
    </source>
</evidence>